<comment type="similarity">
    <text evidence="2">Belongs to the FliN/MopA/SpaO family.</text>
</comment>
<keyword evidence="9" id="KW-0966">Cell projection</keyword>
<evidence type="ECO:0000256" key="5">
    <source>
        <dbReference type="ARBA" id="ARBA00022779"/>
    </source>
</evidence>
<accession>A0ABV7WI51</accession>
<evidence type="ECO:0000256" key="4">
    <source>
        <dbReference type="ARBA" id="ARBA00022500"/>
    </source>
</evidence>
<dbReference type="Proteomes" id="UP001595685">
    <property type="component" value="Unassembled WGS sequence"/>
</dbReference>
<evidence type="ECO:0000256" key="1">
    <source>
        <dbReference type="ARBA" id="ARBA00004413"/>
    </source>
</evidence>
<evidence type="ECO:0000256" key="3">
    <source>
        <dbReference type="ARBA" id="ARBA00022475"/>
    </source>
</evidence>
<dbReference type="PRINTS" id="PR00956">
    <property type="entry name" value="FLGMOTORFLIN"/>
</dbReference>
<dbReference type="RefSeq" id="WP_340295008.1">
    <property type="nucleotide sequence ID" value="NZ_JBBEOI010000199.1"/>
</dbReference>
<reference evidence="10" key="1">
    <citation type="journal article" date="2019" name="Int. J. Syst. Evol. Microbiol.">
        <title>The Global Catalogue of Microorganisms (GCM) 10K type strain sequencing project: providing services to taxonomists for standard genome sequencing and annotation.</title>
        <authorList>
            <consortium name="The Broad Institute Genomics Platform"/>
            <consortium name="The Broad Institute Genome Sequencing Center for Infectious Disease"/>
            <person name="Wu L."/>
            <person name="Ma J."/>
        </authorList>
    </citation>
    <scope>NUCLEOTIDE SEQUENCE [LARGE SCALE GENOMIC DNA]</scope>
    <source>
        <strain evidence="10">NCAIM B.02333</strain>
    </source>
</reference>
<dbReference type="Gene3D" id="2.30.330.10">
    <property type="entry name" value="SpoA-like"/>
    <property type="match status" value="1"/>
</dbReference>
<dbReference type="Pfam" id="PF01052">
    <property type="entry name" value="FliMN_C"/>
    <property type="match status" value="1"/>
</dbReference>
<feature type="domain" description="Flagellar motor switch protein FliN-like C-terminal" evidence="8">
    <location>
        <begin position="194"/>
        <end position="263"/>
    </location>
</feature>
<sequence length="269" mass="26811">MTSSPTARTTDSTTAPALAAASAAAAVLPLGGPVAPVTAPLSELDGLDSHVAVTARFSGAVDGTVAVVLSAGDLLALSGGETVDPECCRPALEAASTALGPCVLSALDTVSAPTLLQTLREAGERAHLARLGDDPADAVHVVVVVADAPAPPAEVPTPRRSPADGGTGSGTTVTPPAGGRGVSAGDIARGMGMLRGVHMEVTAEIGRTRMTVQELLELAAGSVVELDRPVGSPADLLVNGRLFARGEVVVVDEDFALRITEIVEPDDAG</sequence>
<feature type="region of interest" description="Disordered" evidence="7">
    <location>
        <begin position="150"/>
        <end position="184"/>
    </location>
</feature>
<evidence type="ECO:0000313" key="10">
    <source>
        <dbReference type="Proteomes" id="UP001595685"/>
    </source>
</evidence>
<proteinExistence type="inferred from homology"/>
<evidence type="ECO:0000259" key="8">
    <source>
        <dbReference type="Pfam" id="PF01052"/>
    </source>
</evidence>
<keyword evidence="3" id="KW-1003">Cell membrane</keyword>
<keyword evidence="4" id="KW-0145">Chemotaxis</keyword>
<dbReference type="InterPro" id="IPR051469">
    <property type="entry name" value="FliN/MopA/SpaO"/>
</dbReference>
<keyword evidence="10" id="KW-1185">Reference proteome</keyword>
<keyword evidence="5" id="KW-0283">Flagellar rotation</keyword>
<dbReference type="InterPro" id="IPR036429">
    <property type="entry name" value="SpoA-like_sf"/>
</dbReference>
<keyword evidence="6" id="KW-0472">Membrane</keyword>
<evidence type="ECO:0000256" key="6">
    <source>
        <dbReference type="ARBA" id="ARBA00023136"/>
    </source>
</evidence>
<evidence type="ECO:0000313" key="9">
    <source>
        <dbReference type="EMBL" id="MFC3689508.1"/>
    </source>
</evidence>
<dbReference type="EMBL" id="JBHRWW010000010">
    <property type="protein sequence ID" value="MFC3689508.1"/>
    <property type="molecule type" value="Genomic_DNA"/>
</dbReference>
<dbReference type="InterPro" id="IPR001543">
    <property type="entry name" value="FliN-like_C"/>
</dbReference>
<keyword evidence="9" id="KW-0282">Flagellum</keyword>
<gene>
    <name evidence="9" type="primary">fliN</name>
    <name evidence="9" type="ORF">ACFOLH_14245</name>
</gene>
<evidence type="ECO:0000256" key="2">
    <source>
        <dbReference type="ARBA" id="ARBA00009226"/>
    </source>
</evidence>
<protein>
    <submittedName>
        <fullName evidence="9">Flagellar motor switch protein FliN</fullName>
    </submittedName>
</protein>
<organism evidence="9 10">
    <name type="scientific">Aquipuribacter hungaricus</name>
    <dbReference type="NCBI Taxonomy" id="545624"/>
    <lineage>
        <taxon>Bacteria</taxon>
        <taxon>Bacillati</taxon>
        <taxon>Actinomycetota</taxon>
        <taxon>Actinomycetes</taxon>
        <taxon>Micrococcales</taxon>
        <taxon>Intrasporangiaceae</taxon>
        <taxon>Aquipuribacter</taxon>
    </lineage>
</organism>
<dbReference type="PANTHER" id="PTHR43484">
    <property type="match status" value="1"/>
</dbReference>
<dbReference type="PANTHER" id="PTHR43484:SF1">
    <property type="entry name" value="FLAGELLAR MOTOR SWITCH PROTEIN FLIN"/>
    <property type="match status" value="1"/>
</dbReference>
<dbReference type="InterPro" id="IPR001172">
    <property type="entry name" value="FliN_T3SS_HrcQb"/>
</dbReference>
<name>A0ABV7WI51_9MICO</name>
<keyword evidence="9" id="KW-0969">Cilium</keyword>
<comment type="caution">
    <text evidence="9">The sequence shown here is derived from an EMBL/GenBank/DDBJ whole genome shotgun (WGS) entry which is preliminary data.</text>
</comment>
<comment type="subcellular location">
    <subcellularLocation>
        <location evidence="1">Cell membrane</location>
        <topology evidence="1">Peripheral membrane protein</topology>
        <orientation evidence="1">Cytoplasmic side</orientation>
    </subcellularLocation>
</comment>
<dbReference type="NCBIfam" id="TIGR02480">
    <property type="entry name" value="fliN"/>
    <property type="match status" value="1"/>
</dbReference>
<evidence type="ECO:0000256" key="7">
    <source>
        <dbReference type="SAM" id="MobiDB-lite"/>
    </source>
</evidence>
<dbReference type="SUPFAM" id="SSF101801">
    <property type="entry name" value="Surface presentation of antigens (SPOA)"/>
    <property type="match status" value="1"/>
</dbReference>
<dbReference type="InterPro" id="IPR012826">
    <property type="entry name" value="FliN"/>
</dbReference>